<accession>A0A379EXN5</accession>
<dbReference type="InterPro" id="IPR032293">
    <property type="entry name" value="DUF4840"/>
</dbReference>
<sequence>MKKTLNKLMLVVFSSIALLGITSCNLDNNNNKEGLTPAEVKAAFNSVKGNYTGKVFFNKLNDNMSILEKDSLPVSVTINTDSTLIIKNLPLKVLTGQLEDKDLKSAIESLGTTDVLCYIAFIDNDPITLLVNPTPLSLNINYKGKTQTFKTGFFINNRNSLAQLSGRDRLAIQIIQFGSMYLDEKLITSRANNSAIFLKLERR</sequence>
<reference evidence="2 4" key="1">
    <citation type="submission" date="2018-06" db="EMBL/GenBank/DDBJ databases">
        <title>Genomic Encyclopedia of Archaeal and Bacterial Type Strains, Phase II (KMG-II): from individual species to whole genera.</title>
        <authorList>
            <person name="Goeker M."/>
        </authorList>
    </citation>
    <scope>NUCLEOTIDE SEQUENCE [LARGE SCALE GENOMIC DNA]</scope>
    <source>
        <strain evidence="2 4">DSM 18710</strain>
    </source>
</reference>
<dbReference type="Proteomes" id="UP000249852">
    <property type="component" value="Unassembled WGS sequence"/>
</dbReference>
<evidence type="ECO:0000313" key="3">
    <source>
        <dbReference type="EMBL" id="SUC11168.1"/>
    </source>
</evidence>
<keyword evidence="4" id="KW-1185">Reference proteome</keyword>
<dbReference type="EMBL" id="QLTQ01000025">
    <property type="protein sequence ID" value="RAS43271.1"/>
    <property type="molecule type" value="Genomic_DNA"/>
</dbReference>
<dbReference type="GeneID" id="78569757"/>
<gene>
    <name evidence="2" type="ORF">BC673_12542</name>
    <name evidence="3" type="ORF">NCTC13043_00008</name>
</gene>
<dbReference type="Pfam" id="PF16128">
    <property type="entry name" value="DUF4840"/>
    <property type="match status" value="1"/>
</dbReference>
<organism evidence="3 5">
    <name type="scientific">Prevotella pallens</name>
    <dbReference type="NCBI Taxonomy" id="60133"/>
    <lineage>
        <taxon>Bacteria</taxon>
        <taxon>Pseudomonadati</taxon>
        <taxon>Bacteroidota</taxon>
        <taxon>Bacteroidia</taxon>
        <taxon>Bacteroidales</taxon>
        <taxon>Prevotellaceae</taxon>
        <taxon>Prevotella</taxon>
    </lineage>
</organism>
<evidence type="ECO:0000313" key="4">
    <source>
        <dbReference type="Proteomes" id="UP000249852"/>
    </source>
</evidence>
<keyword evidence="1" id="KW-0732">Signal</keyword>
<name>A0A379EXN5_9BACT</name>
<evidence type="ECO:0000313" key="5">
    <source>
        <dbReference type="Proteomes" id="UP000254235"/>
    </source>
</evidence>
<feature type="signal peptide" evidence="1">
    <location>
        <begin position="1"/>
        <end position="19"/>
    </location>
</feature>
<evidence type="ECO:0000256" key="1">
    <source>
        <dbReference type="SAM" id="SignalP"/>
    </source>
</evidence>
<dbReference type="OrthoDB" id="1082869at2"/>
<evidence type="ECO:0000313" key="2">
    <source>
        <dbReference type="EMBL" id="RAS43271.1"/>
    </source>
</evidence>
<reference evidence="3 5" key="2">
    <citation type="submission" date="2018-06" db="EMBL/GenBank/DDBJ databases">
        <authorList>
            <consortium name="Pathogen Informatics"/>
            <person name="Doyle S."/>
        </authorList>
    </citation>
    <scope>NUCLEOTIDE SEQUENCE [LARGE SCALE GENOMIC DNA]</scope>
    <source>
        <strain evidence="3 5">NCTC13043</strain>
    </source>
</reference>
<dbReference type="EMBL" id="UGTP01000001">
    <property type="protein sequence ID" value="SUC11168.1"/>
    <property type="molecule type" value="Genomic_DNA"/>
</dbReference>
<dbReference type="Proteomes" id="UP000254235">
    <property type="component" value="Unassembled WGS sequence"/>
</dbReference>
<proteinExistence type="predicted"/>
<feature type="chain" id="PRO_5044586534" evidence="1">
    <location>
        <begin position="20"/>
        <end position="203"/>
    </location>
</feature>
<dbReference type="PROSITE" id="PS51257">
    <property type="entry name" value="PROKAR_LIPOPROTEIN"/>
    <property type="match status" value="1"/>
</dbReference>
<protein>
    <submittedName>
        <fullName evidence="2">Uncharacterized protein DUF4840</fullName>
    </submittedName>
</protein>
<dbReference type="AlphaFoldDB" id="A0A379EXN5"/>
<dbReference type="RefSeq" id="WP_006044095.1">
    <property type="nucleotide sequence ID" value="NZ_CAUOZC010000017.1"/>
</dbReference>